<dbReference type="Pfam" id="PF00397">
    <property type="entry name" value="WW"/>
    <property type="match status" value="1"/>
</dbReference>
<evidence type="ECO:0000256" key="9">
    <source>
        <dbReference type="ARBA" id="ARBA00022833"/>
    </source>
</evidence>
<feature type="compositionally biased region" description="Basic and acidic residues" evidence="11">
    <location>
        <begin position="95"/>
        <end position="107"/>
    </location>
</feature>
<dbReference type="InterPro" id="IPR001202">
    <property type="entry name" value="WW_dom"/>
</dbReference>
<dbReference type="EC" id="3.5.4.4" evidence="4"/>
<comment type="caution">
    <text evidence="13">The sequence shown here is derived from an EMBL/GenBank/DDBJ whole genome shotgun (WGS) entry which is preliminary data.</text>
</comment>
<dbReference type="PROSITE" id="PS50020">
    <property type="entry name" value="WW_DOMAIN_2"/>
    <property type="match status" value="2"/>
</dbReference>
<dbReference type="SUPFAM" id="SSF51045">
    <property type="entry name" value="WW domain"/>
    <property type="match status" value="2"/>
</dbReference>
<dbReference type="GO" id="GO:0009897">
    <property type="term" value="C:external side of plasma membrane"/>
    <property type="evidence" value="ECO:0007669"/>
    <property type="project" value="TreeGrafter"/>
</dbReference>
<evidence type="ECO:0000256" key="8">
    <source>
        <dbReference type="ARBA" id="ARBA00022801"/>
    </source>
</evidence>
<dbReference type="InterPro" id="IPR032466">
    <property type="entry name" value="Metal_Hydrolase"/>
</dbReference>
<dbReference type="GO" id="GO:0005829">
    <property type="term" value="C:cytosol"/>
    <property type="evidence" value="ECO:0007669"/>
    <property type="project" value="TreeGrafter"/>
</dbReference>
<dbReference type="GO" id="GO:0003755">
    <property type="term" value="F:peptidyl-prolyl cis-trans isomerase activity"/>
    <property type="evidence" value="ECO:0007669"/>
    <property type="project" value="InterPro"/>
</dbReference>
<keyword evidence="6" id="KW-0479">Metal-binding</keyword>
<dbReference type="GO" id="GO:0046103">
    <property type="term" value="P:inosine biosynthetic process"/>
    <property type="evidence" value="ECO:0007669"/>
    <property type="project" value="TreeGrafter"/>
</dbReference>
<evidence type="ECO:0000256" key="5">
    <source>
        <dbReference type="ARBA" id="ARBA00018099"/>
    </source>
</evidence>
<comment type="similarity">
    <text evidence="3">Belongs to the metallo-dependent hydrolases superfamily. Adenosine and AMP deaminases family.</text>
</comment>
<evidence type="ECO:0000313" key="13">
    <source>
        <dbReference type="EMBL" id="OLQ01908.1"/>
    </source>
</evidence>
<dbReference type="Gene3D" id="2.40.100.10">
    <property type="entry name" value="Cyclophilin-like"/>
    <property type="match status" value="1"/>
</dbReference>
<gene>
    <name evidence="13" type="primary">ADA</name>
    <name evidence="13" type="ORF">AK812_SmicGene15331</name>
</gene>
<feature type="region of interest" description="Disordered" evidence="11">
    <location>
        <begin position="357"/>
        <end position="382"/>
    </location>
</feature>
<dbReference type="InterPro" id="IPR006330">
    <property type="entry name" value="Ado/ade_deaminase"/>
</dbReference>
<reference evidence="13 14" key="1">
    <citation type="submission" date="2016-02" db="EMBL/GenBank/DDBJ databases">
        <title>Genome analysis of coral dinoflagellate symbionts highlights evolutionary adaptations to a symbiotic lifestyle.</title>
        <authorList>
            <person name="Aranda M."/>
            <person name="Li Y."/>
            <person name="Liew Y.J."/>
            <person name="Baumgarten S."/>
            <person name="Simakov O."/>
            <person name="Wilson M."/>
            <person name="Piel J."/>
            <person name="Ashoor H."/>
            <person name="Bougouffa S."/>
            <person name="Bajic V.B."/>
            <person name="Ryu T."/>
            <person name="Ravasi T."/>
            <person name="Bayer T."/>
            <person name="Micklem G."/>
            <person name="Kim H."/>
            <person name="Bhak J."/>
            <person name="Lajeunesse T.C."/>
            <person name="Voolstra C.R."/>
        </authorList>
    </citation>
    <scope>NUCLEOTIDE SEQUENCE [LARGE SCALE GENOMIC DNA]</scope>
    <source>
        <strain evidence="13 14">CCMP2467</strain>
    </source>
</reference>
<dbReference type="SUPFAM" id="SSF51556">
    <property type="entry name" value="Metallo-dependent hydrolases"/>
    <property type="match status" value="1"/>
</dbReference>
<dbReference type="InterPro" id="IPR002130">
    <property type="entry name" value="Cyclophilin-type_PPIase_dom"/>
</dbReference>
<protein>
    <recommendedName>
        <fullName evidence="5">Adenosine deaminase</fullName>
        <ecNumber evidence="4">3.5.4.4</ecNumber>
    </recommendedName>
</protein>
<dbReference type="InterPro" id="IPR006650">
    <property type="entry name" value="A/AMP_deam_AS"/>
</dbReference>
<evidence type="ECO:0000256" key="1">
    <source>
        <dbReference type="ARBA" id="ARBA00001947"/>
    </source>
</evidence>
<dbReference type="GO" id="GO:0060169">
    <property type="term" value="P:negative regulation of adenosine receptor signaling pathway"/>
    <property type="evidence" value="ECO:0007669"/>
    <property type="project" value="TreeGrafter"/>
</dbReference>
<dbReference type="Gene3D" id="3.20.20.140">
    <property type="entry name" value="Metal-dependent hydrolases"/>
    <property type="match status" value="1"/>
</dbReference>
<comment type="catalytic activity">
    <reaction evidence="10">
        <text>adenosine + H2O + H(+) = inosine + NH4(+)</text>
        <dbReference type="Rhea" id="RHEA:24408"/>
        <dbReference type="ChEBI" id="CHEBI:15377"/>
        <dbReference type="ChEBI" id="CHEBI:15378"/>
        <dbReference type="ChEBI" id="CHEBI:16335"/>
        <dbReference type="ChEBI" id="CHEBI:17596"/>
        <dbReference type="ChEBI" id="CHEBI:28938"/>
        <dbReference type="EC" id="3.5.4.4"/>
    </reaction>
</comment>
<evidence type="ECO:0000256" key="4">
    <source>
        <dbReference type="ARBA" id="ARBA00012784"/>
    </source>
</evidence>
<dbReference type="GO" id="GO:0043103">
    <property type="term" value="P:hypoxanthine salvage"/>
    <property type="evidence" value="ECO:0007669"/>
    <property type="project" value="TreeGrafter"/>
</dbReference>
<dbReference type="PANTHER" id="PTHR11409">
    <property type="entry name" value="ADENOSINE DEAMINASE"/>
    <property type="match status" value="1"/>
</dbReference>
<dbReference type="UniPathway" id="UPA00606"/>
<sequence length="1377" mass="151785">MSTRLHKAASAFAGLSSVPTEAAYSSTVQCEDVRFFSEAILSDTERHALQKAWPSLTRGGYEAKDEVKRGLRAAMAVVFGRKGQSKLKAGSRPSRPSEDDGIGRGRASIEHVPKLPIQSACSGRPKIFLEIAIFRGAFFGVDHQQALEFELYPEAAPKAARRLLEDCAAGRLSDRRLTQITPTSALLDGAELGEPETETGKGLPHTDPGMLSVSRNVDFAGYILTLAPAPRLDRDHAAVGRLITGSAFLDHIVSARDSTCKEVRVVNCGEVLRDLPSSAKTGGQSRSRHSASRSRSPRCSWFPSSLASVSRVDGESQLPLSIGGECLCLMAIRFSARHRIRAIGSWHKMKEFQKTSESRGDTLNRFGELPDTGDPEEDLEDDVHEPQPAEAAVIVLFAVEKLTVGTLRPQNPCVKALRRTATFLSLSKFGQDILGEALLGEGFALRLSEKSEQQGLQQWIEPRRTRPPRQAEANASLGLSRARDQRCDEVWFQMVDEFRIELLKVTREGGDRTVTVVITWCTGEAECSECPVLDPALSTPGLAQFRIFVLSQACICQEDERSLAETMVFKGSLGVEDLCPMAAPSAAAAAGAAAAALLQQGTGGSEQGWSEHQTGDGRKFFHNEETGVSQWEKPDSLMTDSERIVNSTAWKQYRIWDGRIFYHNKETKVSCWSMPPELRKLRGESTGLDDRPLPETRAEQRQAFQEFLKERQVDATWDWRRVQELARARAKARNAAVALERLVEERFADPDALGSTTYEEAARILGDEEAAVGPKVMERLEEKHEKHRADKRADFRTAFVSGSERVVRLQRLMATDPELRRPRMRWKDRAGGRASRRAGGAQNDSALQIVTGFSTVQPEEEPPIEALRVWASMRELRLTEELAAAERFTMGTSWAQLEEMLQASGDQRIAGLREGEGAVAMELFDEFVEELKLKGAEAYAGVEPAPPPPEPIVVALWVQACGLQTCTSAMGNMMGAGKPEDEHQRAASANPRCERSTELLLAAPKVELHVHLDGSFDAAVLFRAAQAHLEELPEKVRTPWDGKMLEVQKAVRECHGDLAKFTSLVTVGSDIIGLFPILDCFYTFLPIVRGRFELLEELAFEFCRERKKHNIIYTEVRYSPFEFLPQGEDGQIADTSKAADAVKAVCAGLRKGQAEFGVMVHQILCCIAAQPAWSAQTMVLAEEFRNEGVVGVDIAAGEMHFEDGALHDAHRDAMAMAQKKGLGITVHAAEAGPGDNVCRAMDVYGATRIGHGYRSVGMEAYNYARSKGVHFELCPTSSVSTQAIELEKADGSLQWKSHPISRFFLDGTSCSINSDDPAVFRSSLTDELVICVKEMGLSLENIQWMTLEALEHAFHLESGVKDTIAEKVKAFYEQTLN</sequence>
<dbReference type="OrthoDB" id="423735at2759"/>
<dbReference type="EMBL" id="LSRX01000278">
    <property type="protein sequence ID" value="OLQ01908.1"/>
    <property type="molecule type" value="Genomic_DNA"/>
</dbReference>
<name>A0A1Q9E3A6_SYMMI</name>
<organism evidence="13 14">
    <name type="scientific">Symbiodinium microadriaticum</name>
    <name type="common">Dinoflagellate</name>
    <name type="synonym">Zooxanthella microadriatica</name>
    <dbReference type="NCBI Taxonomy" id="2951"/>
    <lineage>
        <taxon>Eukaryota</taxon>
        <taxon>Sar</taxon>
        <taxon>Alveolata</taxon>
        <taxon>Dinophyceae</taxon>
        <taxon>Suessiales</taxon>
        <taxon>Symbiodiniaceae</taxon>
        <taxon>Symbiodinium</taxon>
    </lineage>
</organism>
<dbReference type="SUPFAM" id="SSF50891">
    <property type="entry name" value="Cyclophilin-like"/>
    <property type="match status" value="1"/>
</dbReference>
<dbReference type="GO" id="GO:0004000">
    <property type="term" value="F:adenosine deaminase activity"/>
    <property type="evidence" value="ECO:0007669"/>
    <property type="project" value="TreeGrafter"/>
</dbReference>
<dbReference type="Pfam" id="PF00160">
    <property type="entry name" value="Pro_isomerase"/>
    <property type="match status" value="1"/>
</dbReference>
<evidence type="ECO:0000256" key="11">
    <source>
        <dbReference type="SAM" id="MobiDB-lite"/>
    </source>
</evidence>
<feature type="region of interest" description="Disordered" evidence="11">
    <location>
        <begin position="84"/>
        <end position="107"/>
    </location>
</feature>
<dbReference type="Pfam" id="PF00962">
    <property type="entry name" value="A_deaminase"/>
    <property type="match status" value="1"/>
</dbReference>
<dbReference type="PROSITE" id="PS00485">
    <property type="entry name" value="A_DEAMINASE"/>
    <property type="match status" value="1"/>
</dbReference>
<feature type="domain" description="WW" evidence="12">
    <location>
        <begin position="650"/>
        <end position="677"/>
    </location>
</feature>
<keyword evidence="7" id="KW-0660">Purine salvage</keyword>
<comment type="cofactor">
    <cofactor evidence="1">
        <name>Zn(2+)</name>
        <dbReference type="ChEBI" id="CHEBI:29105"/>
    </cofactor>
</comment>
<dbReference type="InterPro" id="IPR036020">
    <property type="entry name" value="WW_dom_sf"/>
</dbReference>
<dbReference type="PROSITE" id="PS01159">
    <property type="entry name" value="WW_DOMAIN_1"/>
    <property type="match status" value="2"/>
</dbReference>
<evidence type="ECO:0000256" key="2">
    <source>
        <dbReference type="ARBA" id="ARBA00005058"/>
    </source>
</evidence>
<dbReference type="Proteomes" id="UP000186817">
    <property type="component" value="Unassembled WGS sequence"/>
</dbReference>
<dbReference type="CDD" id="cd00201">
    <property type="entry name" value="WW"/>
    <property type="match status" value="2"/>
</dbReference>
<dbReference type="GO" id="GO:0046872">
    <property type="term" value="F:metal ion binding"/>
    <property type="evidence" value="ECO:0007669"/>
    <property type="project" value="UniProtKB-KW"/>
</dbReference>
<feature type="domain" description="WW" evidence="12">
    <location>
        <begin position="603"/>
        <end position="636"/>
    </location>
</feature>
<dbReference type="SMART" id="SM00456">
    <property type="entry name" value="WW"/>
    <property type="match status" value="2"/>
</dbReference>
<dbReference type="InterPro" id="IPR001365">
    <property type="entry name" value="A_deaminase_dom"/>
</dbReference>
<keyword evidence="9" id="KW-0862">Zinc</keyword>
<accession>A0A1Q9E3A6</accession>
<evidence type="ECO:0000256" key="7">
    <source>
        <dbReference type="ARBA" id="ARBA00022726"/>
    </source>
</evidence>
<feature type="compositionally biased region" description="Acidic residues" evidence="11">
    <location>
        <begin position="371"/>
        <end position="382"/>
    </location>
</feature>
<evidence type="ECO:0000256" key="6">
    <source>
        <dbReference type="ARBA" id="ARBA00022723"/>
    </source>
</evidence>
<feature type="compositionally biased region" description="Basic residues" evidence="11">
    <location>
        <begin position="286"/>
        <end position="296"/>
    </location>
</feature>
<evidence type="ECO:0000256" key="10">
    <source>
        <dbReference type="ARBA" id="ARBA00047764"/>
    </source>
</evidence>
<keyword evidence="14" id="KW-1185">Reference proteome</keyword>
<dbReference type="GO" id="GO:0006166">
    <property type="term" value="P:purine ribonucleoside salvage"/>
    <property type="evidence" value="ECO:0007669"/>
    <property type="project" value="UniProtKB-KW"/>
</dbReference>
<dbReference type="GO" id="GO:0009168">
    <property type="term" value="P:purine ribonucleoside monophosphate biosynthetic process"/>
    <property type="evidence" value="ECO:0007669"/>
    <property type="project" value="InterPro"/>
</dbReference>
<evidence type="ECO:0000313" key="14">
    <source>
        <dbReference type="Proteomes" id="UP000186817"/>
    </source>
</evidence>
<feature type="region of interest" description="Disordered" evidence="11">
    <location>
        <begin position="276"/>
        <end position="300"/>
    </location>
</feature>
<dbReference type="Gene3D" id="2.20.70.10">
    <property type="match status" value="2"/>
</dbReference>
<evidence type="ECO:0000259" key="12">
    <source>
        <dbReference type="PROSITE" id="PS50020"/>
    </source>
</evidence>
<dbReference type="GO" id="GO:0006154">
    <property type="term" value="P:adenosine catabolic process"/>
    <property type="evidence" value="ECO:0007669"/>
    <property type="project" value="TreeGrafter"/>
</dbReference>
<comment type="pathway">
    <text evidence="2">Purine metabolism; purine nucleoside salvage.</text>
</comment>
<keyword evidence="8" id="KW-0378">Hydrolase</keyword>
<dbReference type="PANTHER" id="PTHR11409:SF43">
    <property type="entry name" value="ADENOSINE DEAMINASE"/>
    <property type="match status" value="1"/>
</dbReference>
<evidence type="ECO:0000256" key="3">
    <source>
        <dbReference type="ARBA" id="ARBA00006676"/>
    </source>
</evidence>
<proteinExistence type="inferred from homology"/>
<dbReference type="InterPro" id="IPR029000">
    <property type="entry name" value="Cyclophilin-like_dom_sf"/>
</dbReference>